<evidence type="ECO:0000259" key="5">
    <source>
        <dbReference type="PROSITE" id="PS51504"/>
    </source>
</evidence>
<feature type="compositionally biased region" description="Polar residues" evidence="4">
    <location>
        <begin position="252"/>
        <end position="263"/>
    </location>
</feature>
<dbReference type="InterPro" id="IPR036390">
    <property type="entry name" value="WH_DNA-bd_sf"/>
</dbReference>
<feature type="compositionally biased region" description="Low complexity" evidence="4">
    <location>
        <begin position="131"/>
        <end position="182"/>
    </location>
</feature>
<keyword evidence="2 3" id="KW-0238">DNA-binding</keyword>
<reference evidence="6" key="1">
    <citation type="submission" date="2023-03" db="EMBL/GenBank/DDBJ databases">
        <title>Massive genome expansion in bonnet fungi (Mycena s.s.) driven by repeated elements and novel gene families across ecological guilds.</title>
        <authorList>
            <consortium name="Lawrence Berkeley National Laboratory"/>
            <person name="Harder C.B."/>
            <person name="Miyauchi S."/>
            <person name="Viragh M."/>
            <person name="Kuo A."/>
            <person name="Thoen E."/>
            <person name="Andreopoulos B."/>
            <person name="Lu D."/>
            <person name="Skrede I."/>
            <person name="Drula E."/>
            <person name="Henrissat B."/>
            <person name="Morin E."/>
            <person name="Kohler A."/>
            <person name="Barry K."/>
            <person name="LaButti K."/>
            <person name="Morin E."/>
            <person name="Salamov A."/>
            <person name="Lipzen A."/>
            <person name="Mereny Z."/>
            <person name="Hegedus B."/>
            <person name="Baldrian P."/>
            <person name="Stursova M."/>
            <person name="Weitz H."/>
            <person name="Taylor A."/>
            <person name="Grigoriev I.V."/>
            <person name="Nagy L.G."/>
            <person name="Martin F."/>
            <person name="Kauserud H."/>
        </authorList>
    </citation>
    <scope>NUCLEOTIDE SEQUENCE</scope>
    <source>
        <strain evidence="6">CBHHK188m</strain>
    </source>
</reference>
<dbReference type="CDD" id="cd00073">
    <property type="entry name" value="H15"/>
    <property type="match status" value="1"/>
</dbReference>
<organism evidence="6 7">
    <name type="scientific">Mycena maculata</name>
    <dbReference type="NCBI Taxonomy" id="230809"/>
    <lineage>
        <taxon>Eukaryota</taxon>
        <taxon>Fungi</taxon>
        <taxon>Dikarya</taxon>
        <taxon>Basidiomycota</taxon>
        <taxon>Agaricomycotina</taxon>
        <taxon>Agaricomycetes</taxon>
        <taxon>Agaricomycetidae</taxon>
        <taxon>Agaricales</taxon>
        <taxon>Marasmiineae</taxon>
        <taxon>Mycenaceae</taxon>
        <taxon>Mycena</taxon>
    </lineage>
</organism>
<dbReference type="AlphaFoldDB" id="A0AAD7IBT4"/>
<dbReference type="GO" id="GO:0006334">
    <property type="term" value="P:nucleosome assembly"/>
    <property type="evidence" value="ECO:0007669"/>
    <property type="project" value="InterPro"/>
</dbReference>
<accession>A0AAD7IBT4</accession>
<dbReference type="Proteomes" id="UP001215280">
    <property type="component" value="Unassembled WGS sequence"/>
</dbReference>
<evidence type="ECO:0000256" key="1">
    <source>
        <dbReference type="ARBA" id="ARBA00020833"/>
    </source>
</evidence>
<dbReference type="GO" id="GO:0003677">
    <property type="term" value="F:DNA binding"/>
    <property type="evidence" value="ECO:0007669"/>
    <property type="project" value="UniProtKB-KW"/>
</dbReference>
<dbReference type="SUPFAM" id="SSF46785">
    <property type="entry name" value="Winged helix' DNA-binding domain"/>
    <property type="match status" value="1"/>
</dbReference>
<dbReference type="SMART" id="SM00526">
    <property type="entry name" value="H15"/>
    <property type="match status" value="1"/>
</dbReference>
<feature type="region of interest" description="Disordered" evidence="4">
    <location>
        <begin position="131"/>
        <end position="263"/>
    </location>
</feature>
<evidence type="ECO:0000313" key="6">
    <source>
        <dbReference type="EMBL" id="KAJ7738482.1"/>
    </source>
</evidence>
<dbReference type="GO" id="GO:0005634">
    <property type="term" value="C:nucleus"/>
    <property type="evidence" value="ECO:0007669"/>
    <property type="project" value="UniProtKB-SubCell"/>
</dbReference>
<dbReference type="Pfam" id="PF00538">
    <property type="entry name" value="Linker_histone"/>
    <property type="match status" value="1"/>
</dbReference>
<sequence>MPTATKKPSAKAPAGARAKGSASSKTVTHPSWIDMIKECIIAHPEDARGGVSRPTIKKFVETKYKVELNPSTASQLNRAITSGSERGTFVLPKGPSGKVKLTPKVRGEATKENSKPVSKAKLTVAKAAIKPKPAVPAAKAKPKAKATTTTKPAAKKAGAPKKVLAGKTKTAPAKKSTAASKRTPAKKVGCSTSRPKHPNDIFACLGRGREKARNSQETSHEEADHCEEGSSQEGLRRQAESKDSCEGKTQVHHQSQACIQDVC</sequence>
<dbReference type="Gene3D" id="1.10.10.10">
    <property type="entry name" value="Winged helix-like DNA-binding domain superfamily/Winged helix DNA-binding domain"/>
    <property type="match status" value="1"/>
</dbReference>
<keyword evidence="3" id="KW-0158">Chromosome</keyword>
<dbReference type="GO" id="GO:0000786">
    <property type="term" value="C:nucleosome"/>
    <property type="evidence" value="ECO:0007669"/>
    <property type="project" value="InterPro"/>
</dbReference>
<name>A0AAD7IBT4_9AGAR</name>
<dbReference type="InterPro" id="IPR036388">
    <property type="entry name" value="WH-like_DNA-bd_sf"/>
</dbReference>
<dbReference type="InterPro" id="IPR005818">
    <property type="entry name" value="Histone_H1/H5_H15"/>
</dbReference>
<feature type="domain" description="H15" evidence="5">
    <location>
        <begin position="28"/>
        <end position="103"/>
    </location>
</feature>
<dbReference type="PROSITE" id="PS51504">
    <property type="entry name" value="H15"/>
    <property type="match status" value="1"/>
</dbReference>
<protein>
    <recommendedName>
        <fullName evidence="1">Histone H1</fullName>
    </recommendedName>
</protein>
<comment type="caution">
    <text evidence="6">The sequence shown here is derived from an EMBL/GenBank/DDBJ whole genome shotgun (WGS) entry which is preliminary data.</text>
</comment>
<proteinExistence type="inferred from homology"/>
<comment type="similarity">
    <text evidence="3">Belongs to the histone H1/H5 family.</text>
</comment>
<dbReference type="PRINTS" id="PR00624">
    <property type="entry name" value="HISTONEH5"/>
</dbReference>
<keyword evidence="7" id="KW-1185">Reference proteome</keyword>
<evidence type="ECO:0000313" key="7">
    <source>
        <dbReference type="Proteomes" id="UP001215280"/>
    </source>
</evidence>
<gene>
    <name evidence="6" type="ORF">DFH07DRAFT_82233</name>
</gene>
<dbReference type="InterPro" id="IPR005819">
    <property type="entry name" value="H1/H5"/>
</dbReference>
<evidence type="ECO:0000256" key="4">
    <source>
        <dbReference type="SAM" id="MobiDB-lite"/>
    </source>
</evidence>
<feature type="compositionally biased region" description="Low complexity" evidence="4">
    <location>
        <begin position="1"/>
        <end position="26"/>
    </location>
</feature>
<dbReference type="EMBL" id="JARJLG010000137">
    <property type="protein sequence ID" value="KAJ7738482.1"/>
    <property type="molecule type" value="Genomic_DNA"/>
</dbReference>
<feature type="region of interest" description="Disordered" evidence="4">
    <location>
        <begin position="1"/>
        <end position="28"/>
    </location>
</feature>
<comment type="subcellular location">
    <subcellularLocation>
        <location evidence="3">Nucleus</location>
    </subcellularLocation>
</comment>
<feature type="region of interest" description="Disordered" evidence="4">
    <location>
        <begin position="77"/>
        <end position="119"/>
    </location>
</feature>
<dbReference type="GO" id="GO:0030527">
    <property type="term" value="F:structural constituent of chromatin"/>
    <property type="evidence" value="ECO:0007669"/>
    <property type="project" value="InterPro"/>
</dbReference>
<evidence type="ECO:0000256" key="2">
    <source>
        <dbReference type="ARBA" id="ARBA00023125"/>
    </source>
</evidence>
<feature type="compositionally biased region" description="Basic and acidic residues" evidence="4">
    <location>
        <begin position="207"/>
        <end position="246"/>
    </location>
</feature>
<keyword evidence="3" id="KW-0539">Nucleus</keyword>
<evidence type="ECO:0000256" key="3">
    <source>
        <dbReference type="RuleBase" id="RU003894"/>
    </source>
</evidence>
<feature type="compositionally biased region" description="Basic and acidic residues" evidence="4">
    <location>
        <begin position="105"/>
        <end position="114"/>
    </location>
</feature>